<dbReference type="InterPro" id="IPR013041">
    <property type="entry name" value="Clathrin_app_Ig-like_sf"/>
</dbReference>
<dbReference type="EMBL" id="JNBR01000581">
    <property type="protein sequence ID" value="OQR90788.1"/>
    <property type="molecule type" value="Genomic_DNA"/>
</dbReference>
<dbReference type="InterPro" id="IPR008152">
    <property type="entry name" value="Clathrin_a/b/g-adaptin_app_Ig"/>
</dbReference>
<evidence type="ECO:0000256" key="8">
    <source>
        <dbReference type="PIRSR" id="PIRSR037091-1"/>
    </source>
</evidence>
<dbReference type="Gene3D" id="3.30.310.10">
    <property type="entry name" value="TATA-Binding Protein"/>
    <property type="match status" value="1"/>
</dbReference>
<dbReference type="InterPro" id="IPR002553">
    <property type="entry name" value="Clathrin/coatomer_adapt-like_N"/>
</dbReference>
<evidence type="ECO:0000256" key="9">
    <source>
        <dbReference type="SAM" id="MobiDB-lite"/>
    </source>
</evidence>
<keyword evidence="2 7" id="KW-0813">Transport</keyword>
<sequence length="933" mass="102513">MALFSARGLNNFISEIRSCTNADDEQKRIDKELNKLRQKFTQTGNLNSYDKKKYAWKLIYIYMLGYDIDFGHMQVINLVSGAKYSEKCLGYLGVSILLKSSDELMTLVVNSILNDLTSPDASFQCLALCCVANLGGMELCETLAPHIVKLLLSSSSICHVRKKAALCVRRIMPAMPEVILPEELEPRLQTYVSKHVVAIDHGPKGSWKIMALTQTPGGYRSLIEICIERLSQLVMNKACPRDYMYYSTPCPWLQIKLLRILQVYGVPEDPRMNEKLNDTLRKILGRPSPGKGAKNNAIYAVLFETVNLVIAQGKKADPKLHEQGIQLLARFISVSEPNIRYIGLDSMNRLVRLDGVSDAIKEHKATVIFSLKDADNSVRRRALDLLFALCDHSNALEIVGELVTYLAVADASIREEIVLKAAILAERYAKDLRWYVDTVLQLITIAGADVPDDVWHRVVQIVTNNEDLQKYTAEVMFRALEPKHVDETTAKFGAYVIGEFGYLLVEDADMSSQRQFDILYQHYSTCSLATKCLILTAFIKMDNLYDDIRGRVLEVFKKCTSHVDLETQQRACEYFTLHHAGDDTMKSVLEPMPVFPDTRESALVVRLRQQQQGSEDDGPGAPVRDEPQVADDPAGGDLLAIDSPVKGGVLGGSGGLRSPTPVADVFGAPSSPGVDPAQLSAWFFKVVGTNQGVLYESDVLQIGVKQEFRGSQGRLSLFYGNKSGAPLTSVSAAVKPVAFLRVQAEELAREVGPKQQLKQQIMVECMQPFVSPAELTVAYTLNGQPHTFDVKLPCVATSFLEPVKLAADDYAKRWAALEGQGREQQEVFAAAAKMDPVATTKMLVEGMKFGLVEVGIESSSGAHESQGLDPAAGLALAATFRTGTAGPTGEKLSVGALVKLESNAAANSYRLTVRAVHPDVSTALKNNLKGVLA</sequence>
<dbReference type="OrthoDB" id="413467at2759"/>
<protein>
    <recommendedName>
        <fullName evidence="7">AP-2 complex subunit alpha</fullName>
    </recommendedName>
</protein>
<dbReference type="Pfam" id="PF02883">
    <property type="entry name" value="Alpha_adaptinC2"/>
    <property type="match status" value="1"/>
</dbReference>
<dbReference type="Pfam" id="PF02296">
    <property type="entry name" value="Alpha_adaptin_C"/>
    <property type="match status" value="1"/>
</dbReference>
<evidence type="ECO:0000259" key="10">
    <source>
        <dbReference type="SMART" id="SM00809"/>
    </source>
</evidence>
<dbReference type="SMART" id="SM00809">
    <property type="entry name" value="Alpha_adaptinC2"/>
    <property type="match status" value="1"/>
</dbReference>
<dbReference type="InterPro" id="IPR012295">
    <property type="entry name" value="TBP_dom_sf"/>
</dbReference>
<dbReference type="AlphaFoldDB" id="A0A1V9YYF2"/>
<dbReference type="GO" id="GO:0030122">
    <property type="term" value="C:AP-2 adaptor complex"/>
    <property type="evidence" value="ECO:0007669"/>
    <property type="project" value="InterPro"/>
</dbReference>
<dbReference type="SUPFAM" id="SSF49348">
    <property type="entry name" value="Clathrin adaptor appendage domain"/>
    <property type="match status" value="1"/>
</dbReference>
<dbReference type="InterPro" id="IPR050840">
    <property type="entry name" value="Adaptor_Complx_Large_Subunit"/>
</dbReference>
<dbReference type="InterPro" id="IPR011989">
    <property type="entry name" value="ARM-like"/>
</dbReference>
<dbReference type="SUPFAM" id="SSF55711">
    <property type="entry name" value="Subdomain of clathrin and coatomer appendage domain"/>
    <property type="match status" value="1"/>
</dbReference>
<dbReference type="Gene3D" id="2.60.40.1230">
    <property type="match status" value="1"/>
</dbReference>
<evidence type="ECO:0000313" key="12">
    <source>
        <dbReference type="Proteomes" id="UP000243579"/>
    </source>
</evidence>
<dbReference type="InterPro" id="IPR016024">
    <property type="entry name" value="ARM-type_fold"/>
</dbReference>
<dbReference type="SUPFAM" id="SSF48371">
    <property type="entry name" value="ARM repeat"/>
    <property type="match status" value="1"/>
</dbReference>
<keyword evidence="3 7" id="KW-0254">Endocytosis</keyword>
<evidence type="ECO:0000313" key="11">
    <source>
        <dbReference type="EMBL" id="OQR90788.1"/>
    </source>
</evidence>
<feature type="binding site" evidence="8">
    <location>
        <begin position="53"/>
        <end position="57"/>
    </location>
    <ligand>
        <name>a 1,2-diacyl-sn-glycero-3-phospho-(1D-myo-inositol-3,4,5-trisphosphate)</name>
        <dbReference type="ChEBI" id="CHEBI:57836"/>
    </ligand>
</feature>
<feature type="binding site" evidence="8">
    <location>
        <position position="39"/>
    </location>
    <ligand>
        <name>a 1,2-diacyl-sn-glycero-3-phospho-(1D-myo-inositol-3,4,5-trisphosphate)</name>
        <dbReference type="ChEBI" id="CHEBI:57836"/>
    </ligand>
</feature>
<dbReference type="InterPro" id="IPR009028">
    <property type="entry name" value="Coatomer/calthrin_app_sub_C"/>
</dbReference>
<dbReference type="GO" id="GO:0006886">
    <property type="term" value="P:intracellular protein transport"/>
    <property type="evidence" value="ECO:0007669"/>
    <property type="project" value="UniProtKB-UniRule"/>
</dbReference>
<keyword evidence="6 7" id="KW-0168">Coated pit</keyword>
<dbReference type="PANTHER" id="PTHR22780">
    <property type="entry name" value="ADAPTIN, ALPHA/GAMMA/EPSILON"/>
    <property type="match status" value="1"/>
</dbReference>
<gene>
    <name evidence="11" type="ORF">ACHHYP_05242</name>
</gene>
<dbReference type="PIRSF" id="PIRSF037091">
    <property type="entry name" value="AP2_complex_alpha"/>
    <property type="match status" value="1"/>
</dbReference>
<keyword evidence="12" id="KW-1185">Reference proteome</keyword>
<dbReference type="STRING" id="1202772.A0A1V9YYF2"/>
<accession>A0A1V9YYF2</accession>
<dbReference type="InterPro" id="IPR017104">
    <property type="entry name" value="AP2_complex_asu"/>
</dbReference>
<comment type="subcellular location">
    <subcellularLocation>
        <location evidence="1">Membrane</location>
        <location evidence="1">Coated pit</location>
        <topology evidence="1">Peripheral membrane protein</topology>
        <orientation evidence="1">Cytoplasmic side</orientation>
    </subcellularLocation>
</comment>
<dbReference type="Pfam" id="PF01602">
    <property type="entry name" value="Adaptin_N"/>
    <property type="match status" value="1"/>
</dbReference>
<dbReference type="GO" id="GO:0035615">
    <property type="term" value="F:clathrin adaptor activity"/>
    <property type="evidence" value="ECO:0007669"/>
    <property type="project" value="InterPro"/>
</dbReference>
<dbReference type="Gene3D" id="1.25.10.10">
    <property type="entry name" value="Leucine-rich Repeat Variant"/>
    <property type="match status" value="1"/>
</dbReference>
<evidence type="ECO:0000256" key="4">
    <source>
        <dbReference type="ARBA" id="ARBA00022927"/>
    </source>
</evidence>
<feature type="domain" description="Clathrin adaptor alpha/beta/gamma-adaptin appendage Ig-like subdomain" evidence="10">
    <location>
        <begin position="684"/>
        <end position="793"/>
    </location>
</feature>
<feature type="region of interest" description="Disordered" evidence="9">
    <location>
        <begin position="607"/>
        <end position="637"/>
    </location>
</feature>
<comment type="function">
    <text evidence="7">Adaptins are components of the adaptor complexes which link clathrin to receptors in coated vesicles. Clathrin-associated protein complexes are believed to interact with the cytoplasmic tails of membrane proteins, leading to their selection and concentration.</text>
</comment>
<keyword evidence="5 7" id="KW-0472">Membrane</keyword>
<evidence type="ECO:0000256" key="3">
    <source>
        <dbReference type="ARBA" id="ARBA00022583"/>
    </source>
</evidence>
<evidence type="ECO:0000256" key="2">
    <source>
        <dbReference type="ARBA" id="ARBA00022448"/>
    </source>
</evidence>
<comment type="similarity">
    <text evidence="7">Belongs to the adaptor complexes large subunit family.</text>
</comment>
<name>A0A1V9YYF2_ACHHY</name>
<evidence type="ECO:0000256" key="6">
    <source>
        <dbReference type="ARBA" id="ARBA00023176"/>
    </source>
</evidence>
<comment type="caution">
    <text evidence="11">The sequence shown here is derived from an EMBL/GenBank/DDBJ whole genome shotgun (WGS) entry which is preliminary data.</text>
</comment>
<dbReference type="Proteomes" id="UP000243579">
    <property type="component" value="Unassembled WGS sequence"/>
</dbReference>
<feature type="binding site" evidence="8">
    <location>
        <position position="49"/>
    </location>
    <ligand>
        <name>a 1,2-diacyl-sn-glycero-3-phospho-(1D-myo-inositol-3,4,5-trisphosphate)</name>
        <dbReference type="ChEBI" id="CHEBI:57836"/>
    </ligand>
</feature>
<reference evidence="11 12" key="1">
    <citation type="journal article" date="2014" name="Genome Biol. Evol.">
        <title>The secreted proteins of Achlya hypogyna and Thraustotheca clavata identify the ancestral oomycete secretome and reveal gene acquisitions by horizontal gene transfer.</title>
        <authorList>
            <person name="Misner I."/>
            <person name="Blouin N."/>
            <person name="Leonard G."/>
            <person name="Richards T.A."/>
            <person name="Lane C.E."/>
        </authorList>
    </citation>
    <scope>NUCLEOTIDE SEQUENCE [LARGE SCALE GENOMIC DNA]</scope>
    <source>
        <strain evidence="11 12">ATCC 48635</strain>
    </source>
</reference>
<dbReference type="GO" id="GO:0072583">
    <property type="term" value="P:clathrin-dependent endocytosis"/>
    <property type="evidence" value="ECO:0007669"/>
    <property type="project" value="InterPro"/>
</dbReference>
<organism evidence="11 12">
    <name type="scientific">Achlya hypogyna</name>
    <name type="common">Oomycete</name>
    <name type="synonym">Protoachlya hypogyna</name>
    <dbReference type="NCBI Taxonomy" id="1202772"/>
    <lineage>
        <taxon>Eukaryota</taxon>
        <taxon>Sar</taxon>
        <taxon>Stramenopiles</taxon>
        <taxon>Oomycota</taxon>
        <taxon>Saprolegniomycetes</taxon>
        <taxon>Saprolegniales</taxon>
        <taxon>Achlyaceae</taxon>
        <taxon>Achlya</taxon>
    </lineage>
</organism>
<dbReference type="InterPro" id="IPR003164">
    <property type="entry name" value="Clathrin_a-adaptin_app_sub_C"/>
</dbReference>
<evidence type="ECO:0000256" key="7">
    <source>
        <dbReference type="PIRNR" id="PIRNR037091"/>
    </source>
</evidence>
<keyword evidence="4 7" id="KW-0653">Protein transport</keyword>
<feature type="binding site" evidence="8">
    <location>
        <begin position="7"/>
        <end position="8"/>
    </location>
    <ligand>
        <name>a 1,2-diacyl-sn-glycero-3-phospho-(1D-myo-inositol-3,4,5-trisphosphate)</name>
        <dbReference type="ChEBI" id="CHEBI:57836"/>
    </ligand>
</feature>
<evidence type="ECO:0000256" key="1">
    <source>
        <dbReference type="ARBA" id="ARBA00004277"/>
    </source>
</evidence>
<evidence type="ECO:0000256" key="5">
    <source>
        <dbReference type="ARBA" id="ARBA00023136"/>
    </source>
</evidence>
<proteinExistence type="inferred from homology"/>